<dbReference type="RefSeq" id="WP_317054340.1">
    <property type="nucleotide sequence ID" value="NZ_CP146607.1"/>
</dbReference>
<dbReference type="InterPro" id="IPR058652">
    <property type="entry name" value="VapC50_C"/>
</dbReference>
<reference evidence="3 4" key="1">
    <citation type="submission" date="2024-02" db="EMBL/GenBank/DDBJ databases">
        <title>Roseovarius strain W115 nov., isolated from a marine algae.</title>
        <authorList>
            <person name="Lee M.W."/>
            <person name="Lee J.K."/>
            <person name="Kim J.M."/>
            <person name="Choi D.G."/>
            <person name="Baek J.H."/>
            <person name="Bayburt H."/>
            <person name="Jung J.J."/>
            <person name="Han D.M."/>
            <person name="Jeon C.O."/>
        </authorList>
    </citation>
    <scope>NUCLEOTIDE SEQUENCE [LARGE SCALE GENOMIC DNA]</scope>
    <source>
        <strain evidence="3 4">W115</strain>
        <plasmid evidence="3 4">unnamed1</plasmid>
    </source>
</reference>
<sequence length="192" mass="21904">MSHVANPFVVVLDANVLYPFRTRDVLFTFAQHGLFRARFTNQIMDEWTRNLIENKPELKDSVRRQERVIREVFEECFVTGFEPLVSGLNLPDKNDRHVLAAAIKCSAQVIVTENKKDFPEDILEEYSVEALSADDMLANTYDLFPIDGARALRAVRQRYGNPPFTASEFLLDLTKCGMPKLAAMARSGIEYL</sequence>
<gene>
    <name evidence="3" type="ORF">RZS32_018450</name>
</gene>
<dbReference type="Proteomes" id="UP001281305">
    <property type="component" value="Plasmid unnamed1"/>
</dbReference>
<organism evidence="3 4">
    <name type="scientific">Roseovarius rhodophyticola</name>
    <dbReference type="NCBI Taxonomy" id="3080827"/>
    <lineage>
        <taxon>Bacteria</taxon>
        <taxon>Pseudomonadati</taxon>
        <taxon>Pseudomonadota</taxon>
        <taxon>Alphaproteobacteria</taxon>
        <taxon>Rhodobacterales</taxon>
        <taxon>Roseobacteraceae</taxon>
        <taxon>Roseovarius</taxon>
    </lineage>
</organism>
<protein>
    <submittedName>
        <fullName evidence="3">PIN domain-containing protein</fullName>
    </submittedName>
</protein>
<evidence type="ECO:0000313" key="3">
    <source>
        <dbReference type="EMBL" id="WYK20178.1"/>
    </source>
</evidence>
<dbReference type="EMBL" id="CP146607">
    <property type="protein sequence ID" value="WYK20178.1"/>
    <property type="molecule type" value="Genomic_DNA"/>
</dbReference>
<evidence type="ECO:0000259" key="2">
    <source>
        <dbReference type="Pfam" id="PF26343"/>
    </source>
</evidence>
<keyword evidence="3" id="KW-0614">Plasmid</keyword>
<evidence type="ECO:0000259" key="1">
    <source>
        <dbReference type="Pfam" id="PF13470"/>
    </source>
</evidence>
<dbReference type="Pfam" id="PF13470">
    <property type="entry name" value="PIN_3"/>
    <property type="match status" value="1"/>
</dbReference>
<evidence type="ECO:0000313" key="4">
    <source>
        <dbReference type="Proteomes" id="UP001281305"/>
    </source>
</evidence>
<geneLocation type="plasmid" evidence="3 4">
    <name>unnamed1</name>
</geneLocation>
<dbReference type="Pfam" id="PF26343">
    <property type="entry name" value="VapC50_C"/>
    <property type="match status" value="1"/>
</dbReference>
<accession>A0ABZ2TKB8</accession>
<feature type="domain" description="PIN" evidence="1">
    <location>
        <begin position="10"/>
        <end position="116"/>
    </location>
</feature>
<feature type="domain" description="VapC50 C-terminal" evidence="2">
    <location>
        <begin position="133"/>
        <end position="186"/>
    </location>
</feature>
<keyword evidence="4" id="KW-1185">Reference proteome</keyword>
<name>A0ABZ2TKB8_9RHOB</name>
<dbReference type="InterPro" id="IPR002716">
    <property type="entry name" value="PIN_dom"/>
</dbReference>
<proteinExistence type="predicted"/>